<evidence type="ECO:0000313" key="3">
    <source>
        <dbReference type="Proteomes" id="UP000789759"/>
    </source>
</evidence>
<dbReference type="AlphaFoldDB" id="A0A9N9NKE5"/>
<name>A0A9N9NKE5_9GLOM</name>
<comment type="caution">
    <text evidence="2">The sequence shown here is derived from an EMBL/GenBank/DDBJ whole genome shotgun (WGS) entry which is preliminary data.</text>
</comment>
<evidence type="ECO:0000313" key="2">
    <source>
        <dbReference type="EMBL" id="CAG8740396.1"/>
    </source>
</evidence>
<organism evidence="2 3">
    <name type="scientific">Cetraspora pellucida</name>
    <dbReference type="NCBI Taxonomy" id="1433469"/>
    <lineage>
        <taxon>Eukaryota</taxon>
        <taxon>Fungi</taxon>
        <taxon>Fungi incertae sedis</taxon>
        <taxon>Mucoromycota</taxon>
        <taxon>Glomeromycotina</taxon>
        <taxon>Glomeromycetes</taxon>
        <taxon>Diversisporales</taxon>
        <taxon>Gigasporaceae</taxon>
        <taxon>Cetraspora</taxon>
    </lineage>
</organism>
<accession>A0A9N9NKE5</accession>
<dbReference type="EMBL" id="CAJVQA010015988">
    <property type="protein sequence ID" value="CAG8740396.1"/>
    <property type="molecule type" value="Genomic_DNA"/>
</dbReference>
<sequence>MKIKEAYDRGITPPPKHKNITPPLNNKKVILTPSSTLSSSHNKLLNSITTFFITSITNPIEIDNNEVRDNIDAELLSKTDVNISTKLYSSEISAPIAHFKKVIEKKTEDTIDVKLLLSELLDTNDNVNTKLYSSELSISIIQFKKTVGKLSDNDWPLTQVKQKENYSDIDS</sequence>
<evidence type="ECO:0000256" key="1">
    <source>
        <dbReference type="SAM" id="MobiDB-lite"/>
    </source>
</evidence>
<keyword evidence="3" id="KW-1185">Reference proteome</keyword>
<protein>
    <submittedName>
        <fullName evidence="2">10503_t:CDS:1</fullName>
    </submittedName>
</protein>
<reference evidence="2" key="1">
    <citation type="submission" date="2021-06" db="EMBL/GenBank/DDBJ databases">
        <authorList>
            <person name="Kallberg Y."/>
            <person name="Tangrot J."/>
            <person name="Rosling A."/>
        </authorList>
    </citation>
    <scope>NUCLEOTIDE SEQUENCE</scope>
    <source>
        <strain evidence="2">FL966</strain>
    </source>
</reference>
<dbReference type="Proteomes" id="UP000789759">
    <property type="component" value="Unassembled WGS sequence"/>
</dbReference>
<gene>
    <name evidence="2" type="ORF">CPELLU_LOCUS14052</name>
</gene>
<dbReference type="OrthoDB" id="10590013at2759"/>
<proteinExistence type="predicted"/>
<feature type="region of interest" description="Disordered" evidence="1">
    <location>
        <begin position="1"/>
        <end position="21"/>
    </location>
</feature>